<dbReference type="RefSeq" id="WP_086474038.1">
    <property type="nucleotide sequence ID" value="NZ_FXWJ01000003.1"/>
</dbReference>
<dbReference type="PANTHER" id="PTHR23416:SF23">
    <property type="entry name" value="ACETYLTRANSFERASE C18B11.09C-RELATED"/>
    <property type="match status" value="1"/>
</dbReference>
<dbReference type="CDD" id="cd04647">
    <property type="entry name" value="LbH_MAT_like"/>
    <property type="match status" value="1"/>
</dbReference>
<protein>
    <submittedName>
        <fullName evidence="3">Colanic acid biosynthesis acetyltransferase WcaF</fullName>
    </submittedName>
</protein>
<dbReference type="Pfam" id="PF00132">
    <property type="entry name" value="Hexapep"/>
    <property type="match status" value="1"/>
</dbReference>
<evidence type="ECO:0000313" key="3">
    <source>
        <dbReference type="EMBL" id="SMQ70667.1"/>
    </source>
</evidence>
<reference evidence="3 4" key="1">
    <citation type="submission" date="2017-04" db="EMBL/GenBank/DDBJ databases">
        <authorList>
            <person name="Varghese N."/>
            <person name="Submissions S."/>
        </authorList>
    </citation>
    <scope>NUCLEOTIDE SEQUENCE [LARGE SCALE GENOMIC DNA]</scope>
    <source>
        <strain evidence="3 4">VKM Ac-1784</strain>
    </source>
</reference>
<gene>
    <name evidence="3" type="ORF">SAMN06295909_2220</name>
</gene>
<evidence type="ECO:0000256" key="1">
    <source>
        <dbReference type="ARBA" id="ARBA00007274"/>
    </source>
</evidence>
<dbReference type="Proteomes" id="UP000194464">
    <property type="component" value="Unassembled WGS sequence"/>
</dbReference>
<dbReference type="EMBL" id="FXWJ01000003">
    <property type="protein sequence ID" value="SMQ70667.1"/>
    <property type="molecule type" value="Genomic_DNA"/>
</dbReference>
<dbReference type="PANTHER" id="PTHR23416">
    <property type="entry name" value="SIALIC ACID SYNTHASE-RELATED"/>
    <property type="match status" value="1"/>
</dbReference>
<dbReference type="InterPro" id="IPR001451">
    <property type="entry name" value="Hexapep"/>
</dbReference>
<dbReference type="SUPFAM" id="SSF51161">
    <property type="entry name" value="Trimeric LpxA-like enzymes"/>
    <property type="match status" value="1"/>
</dbReference>
<dbReference type="Gene3D" id="2.160.10.10">
    <property type="entry name" value="Hexapeptide repeat proteins"/>
    <property type="match status" value="1"/>
</dbReference>
<proteinExistence type="inferred from homology"/>
<keyword evidence="4" id="KW-1185">Reference proteome</keyword>
<sequence>MMRKRLGLIVGSIEVVVLWLASMTPSNGLRIIALRGWGAAIGAGCAIHHGLQVRVARRLVLGVDCFIAEGVTLDARGGLSVGSHVSINSGAQIWTAQHDIRSPDFAYVSAPVRIGDRAWINARSIILPGVSVGEGAVVAAGAVVTKDVAAWTMVGGVPASVIAERPKVDAYRLEAKRNKVWWW</sequence>
<evidence type="ECO:0000256" key="2">
    <source>
        <dbReference type="ARBA" id="ARBA00022679"/>
    </source>
</evidence>
<evidence type="ECO:0000313" key="4">
    <source>
        <dbReference type="Proteomes" id="UP000194464"/>
    </source>
</evidence>
<dbReference type="InterPro" id="IPR011004">
    <property type="entry name" value="Trimer_LpxA-like_sf"/>
</dbReference>
<accession>A0ABY1RH86</accession>
<comment type="caution">
    <text evidence="3">The sequence shown here is derived from an EMBL/GenBank/DDBJ whole genome shotgun (WGS) entry which is preliminary data.</text>
</comment>
<comment type="similarity">
    <text evidence="1">Belongs to the transferase hexapeptide repeat family.</text>
</comment>
<dbReference type="InterPro" id="IPR051159">
    <property type="entry name" value="Hexapeptide_acetyltransf"/>
</dbReference>
<keyword evidence="2" id="KW-0808">Transferase</keyword>
<name>A0ABY1RH86_9MICO</name>
<organism evidence="3 4">
    <name type="scientific">Plantibacter elymi</name>
    <name type="common">nom. nud.</name>
    <dbReference type="NCBI Taxonomy" id="199708"/>
    <lineage>
        <taxon>Bacteria</taxon>
        <taxon>Bacillati</taxon>
        <taxon>Actinomycetota</taxon>
        <taxon>Actinomycetes</taxon>
        <taxon>Micrococcales</taxon>
        <taxon>Microbacteriaceae</taxon>
        <taxon>Plantibacter</taxon>
    </lineage>
</organism>